<dbReference type="Proteomes" id="UP000613160">
    <property type="component" value="Unassembled WGS sequence"/>
</dbReference>
<organism evidence="2 3">
    <name type="scientific">Aureimonas glaciei</name>
    <dbReference type="NCBI Taxonomy" id="1776957"/>
    <lineage>
        <taxon>Bacteria</taxon>
        <taxon>Pseudomonadati</taxon>
        <taxon>Pseudomonadota</taxon>
        <taxon>Alphaproteobacteria</taxon>
        <taxon>Hyphomicrobiales</taxon>
        <taxon>Aurantimonadaceae</taxon>
        <taxon>Aureimonas</taxon>
    </lineage>
</organism>
<reference evidence="2" key="2">
    <citation type="submission" date="2020-09" db="EMBL/GenBank/DDBJ databases">
        <authorList>
            <person name="Sun Q."/>
            <person name="Zhou Y."/>
        </authorList>
    </citation>
    <scope>NUCLEOTIDE SEQUENCE</scope>
    <source>
        <strain evidence="2">CGMCC 1.15493</strain>
    </source>
</reference>
<feature type="transmembrane region" description="Helical" evidence="1">
    <location>
        <begin position="64"/>
        <end position="82"/>
    </location>
</feature>
<evidence type="ECO:0000313" key="2">
    <source>
        <dbReference type="EMBL" id="GGD17415.1"/>
    </source>
</evidence>
<gene>
    <name evidence="2" type="ORF">GCM10011335_20370</name>
</gene>
<accession>A0A916XXG3</accession>
<comment type="caution">
    <text evidence="2">The sequence shown here is derived from an EMBL/GenBank/DDBJ whole genome shotgun (WGS) entry which is preliminary data.</text>
</comment>
<protein>
    <submittedName>
        <fullName evidence="2">Uncharacterized protein</fullName>
    </submittedName>
</protein>
<feature type="transmembrane region" description="Helical" evidence="1">
    <location>
        <begin position="12"/>
        <end position="31"/>
    </location>
</feature>
<evidence type="ECO:0000313" key="3">
    <source>
        <dbReference type="Proteomes" id="UP000613160"/>
    </source>
</evidence>
<feature type="transmembrane region" description="Helical" evidence="1">
    <location>
        <begin position="38"/>
        <end position="58"/>
    </location>
</feature>
<keyword evidence="1" id="KW-0472">Membrane</keyword>
<dbReference type="EMBL" id="BMJJ01000004">
    <property type="protein sequence ID" value="GGD17415.1"/>
    <property type="molecule type" value="Genomic_DNA"/>
</dbReference>
<keyword evidence="1" id="KW-0812">Transmembrane</keyword>
<proteinExistence type="predicted"/>
<keyword evidence="1" id="KW-1133">Transmembrane helix</keyword>
<keyword evidence="3" id="KW-1185">Reference proteome</keyword>
<name>A0A916XXG3_9HYPH</name>
<evidence type="ECO:0000256" key="1">
    <source>
        <dbReference type="SAM" id="Phobius"/>
    </source>
</evidence>
<dbReference type="AlphaFoldDB" id="A0A916XXG3"/>
<dbReference type="RefSeq" id="WP_188850490.1">
    <property type="nucleotide sequence ID" value="NZ_BMJJ01000004.1"/>
</dbReference>
<sequence>MALIEGLVRDGTVALLALVILGLEGLAILFAAKRQARLPLLANAASGVALILALRAALLGQAPHWIALWLGLGFAAHLLDVFGRLRR</sequence>
<reference evidence="2" key="1">
    <citation type="journal article" date="2014" name="Int. J. Syst. Evol. Microbiol.">
        <title>Complete genome sequence of Corynebacterium casei LMG S-19264T (=DSM 44701T), isolated from a smear-ripened cheese.</title>
        <authorList>
            <consortium name="US DOE Joint Genome Institute (JGI-PGF)"/>
            <person name="Walter F."/>
            <person name="Albersmeier A."/>
            <person name="Kalinowski J."/>
            <person name="Ruckert C."/>
        </authorList>
    </citation>
    <scope>NUCLEOTIDE SEQUENCE</scope>
    <source>
        <strain evidence="2">CGMCC 1.15493</strain>
    </source>
</reference>